<dbReference type="Proteomes" id="UP000269396">
    <property type="component" value="Unassembled WGS sequence"/>
</dbReference>
<evidence type="ECO:0000313" key="3">
    <source>
        <dbReference type="Proteomes" id="UP000269396"/>
    </source>
</evidence>
<evidence type="ECO:0000313" key="2">
    <source>
        <dbReference type="EMBL" id="VDP74613.1"/>
    </source>
</evidence>
<reference evidence="2 3" key="1">
    <citation type="submission" date="2018-11" db="EMBL/GenBank/DDBJ databases">
        <authorList>
            <consortium name="Pathogen Informatics"/>
        </authorList>
    </citation>
    <scope>NUCLEOTIDE SEQUENCE [LARGE SCALE GENOMIC DNA]</scope>
    <source>
        <strain>Denwood</strain>
        <strain evidence="3">Zambia</strain>
    </source>
</reference>
<feature type="compositionally biased region" description="Basic and acidic residues" evidence="1">
    <location>
        <begin position="67"/>
        <end position="79"/>
    </location>
</feature>
<name>A0A183PT96_9TREM</name>
<organism evidence="2 3">
    <name type="scientific">Schistosoma mattheei</name>
    <dbReference type="NCBI Taxonomy" id="31246"/>
    <lineage>
        <taxon>Eukaryota</taxon>
        <taxon>Metazoa</taxon>
        <taxon>Spiralia</taxon>
        <taxon>Lophotrochozoa</taxon>
        <taxon>Platyhelminthes</taxon>
        <taxon>Trematoda</taxon>
        <taxon>Digenea</taxon>
        <taxon>Strigeidida</taxon>
        <taxon>Schistosomatoidea</taxon>
        <taxon>Schistosomatidae</taxon>
        <taxon>Schistosoma</taxon>
    </lineage>
</organism>
<proteinExistence type="predicted"/>
<keyword evidence="3" id="KW-1185">Reference proteome</keyword>
<dbReference type="EMBL" id="UZAL01038960">
    <property type="protein sequence ID" value="VDP74613.1"/>
    <property type="molecule type" value="Genomic_DNA"/>
</dbReference>
<feature type="region of interest" description="Disordered" evidence="1">
    <location>
        <begin position="60"/>
        <end position="79"/>
    </location>
</feature>
<gene>
    <name evidence="2" type="ORF">SMTD_LOCUS17582</name>
</gene>
<sequence>MYNTDNNPITLAEEALEDVENFTYLGSTIDEQGGSHADVKARIGKARAALLQSKNIWNSKQVSASRHQSENLQYERQDS</sequence>
<dbReference type="AlphaFoldDB" id="A0A183PT96"/>
<evidence type="ECO:0000256" key="1">
    <source>
        <dbReference type="SAM" id="MobiDB-lite"/>
    </source>
</evidence>
<accession>A0A183PT96</accession>
<protein>
    <submittedName>
        <fullName evidence="2">Uncharacterized protein</fullName>
    </submittedName>
</protein>